<evidence type="ECO:0000256" key="2">
    <source>
        <dbReference type="ARBA" id="ARBA00022737"/>
    </source>
</evidence>
<feature type="domain" description="Teneurin-like YD-shell" evidence="5">
    <location>
        <begin position="446"/>
        <end position="615"/>
    </location>
</feature>
<evidence type="ECO:0000259" key="3">
    <source>
        <dbReference type="Pfam" id="PF03527"/>
    </source>
</evidence>
<dbReference type="InterPro" id="IPR006530">
    <property type="entry name" value="YD"/>
</dbReference>
<dbReference type="NCBIfam" id="TIGR01643">
    <property type="entry name" value="YD_repeat_2x"/>
    <property type="match status" value="9"/>
</dbReference>
<dbReference type="Proteomes" id="UP000502005">
    <property type="component" value="Chromosome"/>
</dbReference>
<feature type="domain" description="Teneurin-like YD-shell" evidence="5">
    <location>
        <begin position="753"/>
        <end position="937"/>
    </location>
</feature>
<dbReference type="SUPFAM" id="SSF69304">
    <property type="entry name" value="Tricorn protease N-terminal domain"/>
    <property type="match status" value="1"/>
</dbReference>
<proteinExistence type="inferred from homology"/>
<protein>
    <submittedName>
        <fullName evidence="6">Type IV secretion protein Rhs</fullName>
    </submittedName>
</protein>
<reference evidence="6 7" key="1">
    <citation type="submission" date="2017-11" db="EMBL/GenBank/DDBJ databases">
        <title>Genome sequence of Pantoea cypripedii NE1.</title>
        <authorList>
            <person name="Nascimento F.X."/>
        </authorList>
    </citation>
    <scope>NUCLEOTIDE SEQUENCE [LARGE SCALE GENOMIC DNA]</scope>
    <source>
        <strain evidence="6 7">NE1</strain>
    </source>
</reference>
<dbReference type="Pfam" id="PF03527">
    <property type="entry name" value="RHS"/>
    <property type="match status" value="1"/>
</dbReference>
<evidence type="ECO:0000259" key="4">
    <source>
        <dbReference type="Pfam" id="PF20148"/>
    </source>
</evidence>
<dbReference type="InterPro" id="IPR045351">
    <property type="entry name" value="DUF6531"/>
</dbReference>
<dbReference type="PRINTS" id="PR00394">
    <property type="entry name" value="RHSPROTEIN"/>
</dbReference>
<organism evidence="6 7">
    <name type="scientific">Pantoea cypripedii</name>
    <name type="common">Pectobacterium cypripedii</name>
    <name type="synonym">Erwinia cypripedii</name>
    <dbReference type="NCBI Taxonomy" id="55209"/>
    <lineage>
        <taxon>Bacteria</taxon>
        <taxon>Pseudomonadati</taxon>
        <taxon>Pseudomonadota</taxon>
        <taxon>Gammaproteobacteria</taxon>
        <taxon>Enterobacterales</taxon>
        <taxon>Erwiniaceae</taxon>
        <taxon>Pantoea</taxon>
    </lineage>
</organism>
<evidence type="ECO:0000313" key="6">
    <source>
        <dbReference type="EMBL" id="QGY29695.1"/>
    </source>
</evidence>
<dbReference type="Gene3D" id="2.60.200.60">
    <property type="match status" value="1"/>
</dbReference>
<dbReference type="InterPro" id="IPR001826">
    <property type="entry name" value="RHS"/>
</dbReference>
<dbReference type="InterPro" id="IPR050708">
    <property type="entry name" value="T6SS_VgrG/RHS"/>
</dbReference>
<evidence type="ECO:0000259" key="5">
    <source>
        <dbReference type="Pfam" id="PF25023"/>
    </source>
</evidence>
<sequence length="1458" mass="162122">MDNRAARQGDEIIHSSILADITSIVAEGVTYAAMGAIVAGAATFAGPVLGIGALTALGSSCLLSGIVAGVAANATGLSSKISAGADEIGNFLFPPSPSGVIISGSEDVIINGLAAARAAGTLTSADTPAPEPQTPASFADYGGMLLAAAEQFGSAMWQPGVASAAAGTSPLMQDKVLCEKHSGPQFLAEGSKSVFINGQPAVRAKDRTTCEATISDDVSPDVIIGGETLTVRDIKSGKQPGLALAMIALSLIRGRPSQILKNMPCALAMAGGGMLADMAINAVFSSLHPVHAATGVKVLNDDAERDFVLPGRFPLRWQRSYNSLTQRAGLFGTGWATVFDSYLTLDGEQATWFDDNGRELTFTLPGEQEVFYSISEGLMIRRNAQGYIAIADDDGAVWRLYRPTAADPQLLRLVSLSDEYGNMLETGWDELGRLVRIHDEPLAIDVALHYDDPRHPQRVTSAHHFDGERHWPLMHWTYDTSGQLADVTDAAGVVTRRFRYNADGLMVWHQLAGGAESEYRWEMFDHWRVVENRTSSGDGCHMHYDLAAGITRVSTYDGQQREHHWNAQGLITCFIDERGEKWRYEWNEHELLARRIDPLGHAVSFTYDESGNRVEEQDADGGAQAVQWLPHRALPVAVTAPGGSVTQYFYDSHHGLERVVDALGQSTFYRRDEYGLVTEEQDAAGNIYHRGYNDAGQVIRETDCSGRTTRYRYHARGWLSVVITPDGEETRYEYDAAGRPQRLERAEGWEENLSWNGEGLPVAWHAADGQRSLFRYDNQGRLIATRNAQGEEVQRSWDSRSRMTALTNENGESYRFEWGADSLLLAEVGLDGVATRYEYDAAGQMRSRTFAAGHPAAITHRFSWSPAGQLLDRTTPEGQTRYRYTPEGQLSRITRHLPLSDTAWSRQAEQEITFRYDALGRVTDEQGGQGRLAWQYDALGNCTALTLPDGRQLKQLYYGSGHLLSIALDSLTVSEFTRDTLHRELSRSQGGLTTRTEYDRLGRLVKKDVFNGDAQRPAPRCWSRHRDFDYRNNLIREERDDNPFSQTLWQYDSAGRLLSQEGVQPGNGQWRWDAAGNPLERHAGAVSHNRVTQLNGIRWQYDVHGRTTEKDNGQVRWRYRYDGEHRLTEVLSEPHDRNRPSVRVSFQYDPLGRRISKTRQPLVQGRPGGKAVTTRFVWEGFRLLQEIQDDVPLTYVYSGTQSFEPLARIDGVDSPELFWFHCAANGMPERLTDREGRISWEGVNGAWGKLLRESNLQTPGFAQNLRMQGQYLDRETGLHYNLFRYYDPDSGRFTQQDPIGLAGGLNLYAYAPNAFSWIDPWGLSKCSLKGKYKEIDKANLPGWIKDSFKNGEYKTVLTTEDVTLYRVFGGNAKIDGSFVSTSPALNKIQAKIDSALLPEWKNTRQFEATIKVPKGTVLQIGKVEKQTMMSGTVLDGGADQILLPQGYPTSWISDVRFL</sequence>
<dbReference type="Pfam" id="PF20148">
    <property type="entry name" value="DUF6531"/>
    <property type="match status" value="1"/>
</dbReference>
<evidence type="ECO:0000313" key="7">
    <source>
        <dbReference type="Proteomes" id="UP000502005"/>
    </source>
</evidence>
<dbReference type="Pfam" id="PF05593">
    <property type="entry name" value="RHS_repeat"/>
    <property type="match status" value="2"/>
</dbReference>
<dbReference type="Pfam" id="PF25023">
    <property type="entry name" value="TEN_YD-shell"/>
    <property type="match status" value="2"/>
</dbReference>
<dbReference type="RefSeq" id="WP_208715616.1">
    <property type="nucleotide sequence ID" value="NZ_CP024768.1"/>
</dbReference>
<gene>
    <name evidence="6" type="ORF">CUN67_12445</name>
</gene>
<comment type="similarity">
    <text evidence="1">Belongs to the RHS family.</text>
</comment>
<feature type="domain" description="RHS protein conserved region" evidence="3">
    <location>
        <begin position="1218"/>
        <end position="1253"/>
    </location>
</feature>
<dbReference type="EMBL" id="CP024768">
    <property type="protein sequence ID" value="QGY29695.1"/>
    <property type="molecule type" value="Genomic_DNA"/>
</dbReference>
<keyword evidence="2" id="KW-0677">Repeat</keyword>
<accession>A0A6B9GAM0</accession>
<name>A0A6B9GAM0_PANCY</name>
<feature type="domain" description="DUF6531" evidence="4">
    <location>
        <begin position="288"/>
        <end position="362"/>
    </location>
</feature>
<dbReference type="Gene3D" id="2.180.10.10">
    <property type="entry name" value="RHS repeat-associated core"/>
    <property type="match status" value="3"/>
</dbReference>
<dbReference type="NCBIfam" id="TIGR03696">
    <property type="entry name" value="Rhs_assc_core"/>
    <property type="match status" value="1"/>
</dbReference>
<dbReference type="Pfam" id="PF05488">
    <property type="entry name" value="PAAR_motif"/>
    <property type="match status" value="1"/>
</dbReference>
<dbReference type="CDD" id="cd14740">
    <property type="entry name" value="PAAR_4"/>
    <property type="match status" value="1"/>
</dbReference>
<dbReference type="CDD" id="cd14742">
    <property type="entry name" value="PAAR_RHS"/>
    <property type="match status" value="1"/>
</dbReference>
<evidence type="ECO:0000256" key="1">
    <source>
        <dbReference type="ARBA" id="ARBA00009455"/>
    </source>
</evidence>
<dbReference type="InterPro" id="IPR056823">
    <property type="entry name" value="TEN-like_YD-shell"/>
</dbReference>
<dbReference type="PANTHER" id="PTHR32305">
    <property type="match status" value="1"/>
</dbReference>
<dbReference type="PANTHER" id="PTHR32305:SF15">
    <property type="entry name" value="PROTEIN RHSA-RELATED"/>
    <property type="match status" value="1"/>
</dbReference>
<dbReference type="InterPro" id="IPR008727">
    <property type="entry name" value="PAAR_motif"/>
</dbReference>
<dbReference type="InterPro" id="IPR022385">
    <property type="entry name" value="Rhs_assc_core"/>
</dbReference>
<dbReference type="InterPro" id="IPR031325">
    <property type="entry name" value="RHS_repeat"/>
</dbReference>